<accession>A0A2N1PLF6</accession>
<dbReference type="CDD" id="cd02440">
    <property type="entry name" value="AdoMet_MTases"/>
    <property type="match status" value="1"/>
</dbReference>
<dbReference type="InterPro" id="IPR029063">
    <property type="entry name" value="SAM-dependent_MTases_sf"/>
</dbReference>
<dbReference type="Pfam" id="PF10672">
    <property type="entry name" value="Methyltrans_SAM"/>
    <property type="match status" value="1"/>
</dbReference>
<dbReference type="SUPFAM" id="SSF53335">
    <property type="entry name" value="S-adenosyl-L-methionine-dependent methyltransferases"/>
    <property type="match status" value="1"/>
</dbReference>
<evidence type="ECO:0000256" key="3">
    <source>
        <dbReference type="ARBA" id="ARBA00022691"/>
    </source>
</evidence>
<dbReference type="PANTHER" id="PTHR43042:SF2">
    <property type="entry name" value="SAM-DEPENDENT METHYLTRANSFERASE"/>
    <property type="match status" value="1"/>
</dbReference>
<dbReference type="Gene3D" id="3.40.50.150">
    <property type="entry name" value="Vaccinia Virus protein VP39"/>
    <property type="match status" value="1"/>
</dbReference>
<dbReference type="GO" id="GO:0032259">
    <property type="term" value="P:methylation"/>
    <property type="evidence" value="ECO:0007669"/>
    <property type="project" value="UniProtKB-KW"/>
</dbReference>
<dbReference type="Gene3D" id="2.60.40.1180">
    <property type="entry name" value="Golgi alpha-mannosidase II"/>
    <property type="match status" value="1"/>
</dbReference>
<organism evidence="5 6">
    <name type="scientific">Candidatus Wallbacteria bacterium HGW-Wallbacteria-1</name>
    <dbReference type="NCBI Taxonomy" id="2013854"/>
    <lineage>
        <taxon>Bacteria</taxon>
        <taxon>Candidatus Walliibacteriota</taxon>
    </lineage>
</organism>
<dbReference type="InterPro" id="IPR013780">
    <property type="entry name" value="Glyco_hydro_b"/>
</dbReference>
<keyword evidence="3" id="KW-0949">S-adenosyl-L-methionine</keyword>
<evidence type="ECO:0000256" key="2">
    <source>
        <dbReference type="ARBA" id="ARBA00022679"/>
    </source>
</evidence>
<dbReference type="InterPro" id="IPR019614">
    <property type="entry name" value="SAM-dep_methyl-trfase"/>
</dbReference>
<gene>
    <name evidence="5" type="ORF">CVV64_15320</name>
</gene>
<feature type="domain" description="S-adenosylmethionine-dependent methyltransferase" evidence="4">
    <location>
        <begin position="81"/>
        <end position="232"/>
    </location>
</feature>
<evidence type="ECO:0000256" key="1">
    <source>
        <dbReference type="ARBA" id="ARBA00022603"/>
    </source>
</evidence>
<evidence type="ECO:0000313" key="6">
    <source>
        <dbReference type="Proteomes" id="UP000233256"/>
    </source>
</evidence>
<dbReference type="GO" id="GO:0008168">
    <property type="term" value="F:methyltransferase activity"/>
    <property type="evidence" value="ECO:0007669"/>
    <property type="project" value="UniProtKB-KW"/>
</dbReference>
<sequence length="295" mass="32485">MKVISLNGKTGYELIDSGDMMKLESFGGVIVERPSGSAVWRRRAPELWSSPVARFIRHSSRGGQWEALSPEKIPGKWVFSAGVFQMELQMTDFGHVGVFPEQAENWDWIHHKSSSIGGDARVLNLFAYTGASSLAAACGGASVCHVDASKKSVDWGRMNLGYGGQESLKIRWIVDDVRKFLRREARRGNTYHGIILDPPTFGRGSSGQLWKIEKDLVEVMEEVLAVLEPGSQSFVLLTCNTAGMTPVCLENMVMPIVTARGGSLSSGEMLLHESEKSGLPCRNLPAGSWVRWETR</sequence>
<keyword evidence="1" id="KW-0489">Methyltransferase</keyword>
<dbReference type="AlphaFoldDB" id="A0A2N1PLF6"/>
<reference evidence="5 6" key="1">
    <citation type="journal article" date="2017" name="ISME J.">
        <title>Potential for microbial H2 and metal transformations associated with novel bacteria and archaea in deep terrestrial subsurface sediments.</title>
        <authorList>
            <person name="Hernsdorf A.W."/>
            <person name="Amano Y."/>
            <person name="Miyakawa K."/>
            <person name="Ise K."/>
            <person name="Suzuki Y."/>
            <person name="Anantharaman K."/>
            <person name="Probst A."/>
            <person name="Burstein D."/>
            <person name="Thomas B.C."/>
            <person name="Banfield J.F."/>
        </authorList>
    </citation>
    <scope>NUCLEOTIDE SEQUENCE [LARGE SCALE GENOMIC DNA]</scope>
    <source>
        <strain evidence="5">HGW-Wallbacteria-1</strain>
    </source>
</reference>
<name>A0A2N1PLF6_9BACT</name>
<dbReference type="Proteomes" id="UP000233256">
    <property type="component" value="Unassembled WGS sequence"/>
</dbReference>
<dbReference type="PANTHER" id="PTHR43042">
    <property type="entry name" value="SAM-DEPENDENT METHYLTRANSFERASE"/>
    <property type="match status" value="1"/>
</dbReference>
<evidence type="ECO:0000313" key="5">
    <source>
        <dbReference type="EMBL" id="PKK89178.1"/>
    </source>
</evidence>
<keyword evidence="2" id="KW-0808">Transferase</keyword>
<evidence type="ECO:0000259" key="4">
    <source>
        <dbReference type="Pfam" id="PF10672"/>
    </source>
</evidence>
<comment type="caution">
    <text evidence="5">The sequence shown here is derived from an EMBL/GenBank/DDBJ whole genome shotgun (WGS) entry which is preliminary data.</text>
</comment>
<protein>
    <recommendedName>
        <fullName evidence="4">S-adenosylmethionine-dependent methyltransferase domain-containing protein</fullName>
    </recommendedName>
</protein>
<proteinExistence type="predicted"/>
<dbReference type="EMBL" id="PGXC01000023">
    <property type="protein sequence ID" value="PKK89178.1"/>
    <property type="molecule type" value="Genomic_DNA"/>
</dbReference>